<feature type="transmembrane region" description="Helical" evidence="2">
    <location>
        <begin position="40"/>
        <end position="58"/>
    </location>
</feature>
<dbReference type="CDD" id="cd16430">
    <property type="entry name" value="TraB"/>
    <property type="match status" value="1"/>
</dbReference>
<evidence type="ECO:0000256" key="1">
    <source>
        <dbReference type="SAM" id="Coils"/>
    </source>
</evidence>
<dbReference type="Proteomes" id="UP000605099">
    <property type="component" value="Unassembled WGS sequence"/>
</dbReference>
<evidence type="ECO:0000256" key="2">
    <source>
        <dbReference type="SAM" id="Phobius"/>
    </source>
</evidence>
<proteinExistence type="predicted"/>
<dbReference type="EMBL" id="BMLK01000016">
    <property type="protein sequence ID" value="GGN55422.1"/>
    <property type="molecule type" value="Genomic_DNA"/>
</dbReference>
<feature type="coiled-coil region" evidence="1">
    <location>
        <begin position="110"/>
        <end position="162"/>
    </location>
</feature>
<keyword evidence="2" id="KW-1133">Transmembrane helix</keyword>
<dbReference type="RefSeq" id="WP_098108357.1">
    <property type="nucleotide sequence ID" value="NZ_BMLK01000016.1"/>
</dbReference>
<gene>
    <name evidence="3" type="primary">traB</name>
    <name evidence="3" type="ORF">GCM10011349_32050</name>
</gene>
<reference evidence="4" key="1">
    <citation type="journal article" date="2019" name="Int. J. Syst. Evol. Microbiol.">
        <title>The Global Catalogue of Microorganisms (GCM) 10K type strain sequencing project: providing services to taxonomists for standard genome sequencing and annotation.</title>
        <authorList>
            <consortium name="The Broad Institute Genomics Platform"/>
            <consortium name="The Broad Institute Genome Sequencing Center for Infectious Disease"/>
            <person name="Wu L."/>
            <person name="Ma J."/>
        </authorList>
    </citation>
    <scope>NUCLEOTIDE SEQUENCE [LARGE SCALE GENOMIC DNA]</scope>
    <source>
        <strain evidence="4">CGMCC 1.6784</strain>
    </source>
</reference>
<sequence length="437" mass="46237">MDIFKRKAKDVEGQRGGEYDAVEDTGLISENASAERRQKLILYGGVAVVGLLAMYYILGGSGSKSTKNVIGDAKTQVSTDAIMNRQMADRDWMTMYDQQLNSQENQLRGVDKTATRVDQVQDEVQSLRQENEQMKADATRVLEAYQRENDQLKGQLDSLQKSAPSASAPGALASARALGVSGVQAGTGRSNEVKLVSFDGGSPGPSGDAKRIEAGGKQAATYTDSPNFLPPNSIATAKVVVGVDAATNVHSQSDPLPVLLRITGPARSVFSDGKLYRTQVQGCMVNGAAYGDLSSEKVYVKLQRMTCPQPGGRFAVSEVKGFISFGGKVGLRGRVVSREGGLIGQAFLAGLAGGFGRGFSANANSIFSGANVSVNGQRQQLSTGDIVKGGLGEGVSKAGDTVSDYLIERAEQYQPVIEMPTGADVEVVFLDGTFIRN</sequence>
<keyword evidence="2" id="KW-0472">Membrane</keyword>
<keyword evidence="1" id="KW-0175">Coiled coil</keyword>
<evidence type="ECO:0000313" key="4">
    <source>
        <dbReference type="Proteomes" id="UP000605099"/>
    </source>
</evidence>
<keyword evidence="2" id="KW-0812">Transmembrane</keyword>
<organism evidence="3 4">
    <name type="scientific">Novosphingobium indicum</name>
    <dbReference type="NCBI Taxonomy" id="462949"/>
    <lineage>
        <taxon>Bacteria</taxon>
        <taxon>Pseudomonadati</taxon>
        <taxon>Pseudomonadota</taxon>
        <taxon>Alphaproteobacteria</taxon>
        <taxon>Sphingomonadales</taxon>
        <taxon>Sphingomonadaceae</taxon>
        <taxon>Novosphingobium</taxon>
    </lineage>
</organism>
<name>A0ABQ2JUE1_9SPHN</name>
<protein>
    <submittedName>
        <fullName evidence="3">Conjugative transfer factor, TraB</fullName>
    </submittedName>
</protein>
<keyword evidence="4" id="KW-1185">Reference proteome</keyword>
<dbReference type="Pfam" id="PF03743">
    <property type="entry name" value="TrbI"/>
    <property type="match status" value="1"/>
</dbReference>
<dbReference type="InterPro" id="IPR005498">
    <property type="entry name" value="T4SS_VirB10/TraB/TrbI"/>
</dbReference>
<accession>A0ABQ2JUE1</accession>
<comment type="caution">
    <text evidence="3">The sequence shown here is derived from an EMBL/GenBank/DDBJ whole genome shotgun (WGS) entry which is preliminary data.</text>
</comment>
<evidence type="ECO:0000313" key="3">
    <source>
        <dbReference type="EMBL" id="GGN55422.1"/>
    </source>
</evidence>